<dbReference type="GO" id="GO:0016020">
    <property type="term" value="C:membrane"/>
    <property type="evidence" value="ECO:0007669"/>
    <property type="project" value="UniProtKB-SubCell"/>
</dbReference>
<gene>
    <name evidence="7" type="ORF">FYC77_03915</name>
</gene>
<reference evidence="7 8" key="1">
    <citation type="submission" date="2019-08" db="EMBL/GenBank/DDBJ databases">
        <title>Archaea genome.</title>
        <authorList>
            <person name="Kajale S."/>
            <person name="Shouche Y."/>
            <person name="Deshpande N."/>
            <person name="Sharma A."/>
        </authorList>
    </citation>
    <scope>NUCLEOTIDE SEQUENCE [LARGE SCALE GENOMIC DNA]</scope>
    <source>
        <strain evidence="7 8">ESP3B_9</strain>
    </source>
</reference>
<evidence type="ECO:0000256" key="2">
    <source>
        <dbReference type="ARBA" id="ARBA00008854"/>
    </source>
</evidence>
<dbReference type="InterPro" id="IPR023353">
    <property type="entry name" value="LemA-like_dom_sf"/>
</dbReference>
<keyword evidence="8" id="KW-1185">Reference proteome</keyword>
<feature type="compositionally biased region" description="Acidic residues" evidence="6">
    <location>
        <begin position="212"/>
        <end position="229"/>
    </location>
</feature>
<dbReference type="Gene3D" id="1.20.1440.20">
    <property type="entry name" value="LemA-like domain"/>
    <property type="match status" value="1"/>
</dbReference>
<keyword evidence="5" id="KW-0472">Membrane</keyword>
<dbReference type="SUPFAM" id="SSF140478">
    <property type="entry name" value="LemA-like"/>
    <property type="match status" value="1"/>
</dbReference>
<keyword evidence="4" id="KW-1133">Transmembrane helix</keyword>
<dbReference type="Pfam" id="PF04011">
    <property type="entry name" value="LemA"/>
    <property type="match status" value="1"/>
</dbReference>
<sequence length="253" mass="27318">MAWFVTIVLGFAAAIAGYSGLRYVGRVETTVLEASERCDRAWANVDVLLERRHDEVGALIDLAVEHVEHERDVLQELLDARERAIEVQQPAEAAAASVEIREAIDDLYAVADEVPALQSADRFDDVRDSLTNIEQRLETRREYYNEAVAAYNVRIRRFPERLVAARHGLERREPFRASATAHEGIDVSDRFGGAGESSDASGSDGSSNVGDSSEDGADDPPGDDGDDDPPGTGSSDDGGDERNGTAGFGAAPE</sequence>
<dbReference type="AlphaFoldDB" id="A0A5D5AN12"/>
<evidence type="ECO:0000313" key="7">
    <source>
        <dbReference type="EMBL" id="TYT63229.1"/>
    </source>
</evidence>
<comment type="caution">
    <text evidence="7">The sequence shown here is derived from an EMBL/GenBank/DDBJ whole genome shotgun (WGS) entry which is preliminary data.</text>
</comment>
<dbReference type="Proteomes" id="UP000324104">
    <property type="component" value="Unassembled WGS sequence"/>
</dbReference>
<dbReference type="RefSeq" id="WP_149080205.1">
    <property type="nucleotide sequence ID" value="NZ_VTAW01000003.1"/>
</dbReference>
<dbReference type="InterPro" id="IPR007156">
    <property type="entry name" value="MamQ_LemA"/>
</dbReference>
<feature type="compositionally biased region" description="Low complexity" evidence="6">
    <location>
        <begin position="196"/>
        <end position="211"/>
    </location>
</feature>
<dbReference type="EMBL" id="VTAW01000003">
    <property type="protein sequence ID" value="TYT63229.1"/>
    <property type="molecule type" value="Genomic_DNA"/>
</dbReference>
<evidence type="ECO:0000256" key="5">
    <source>
        <dbReference type="ARBA" id="ARBA00023136"/>
    </source>
</evidence>
<organism evidence="7 8">
    <name type="scientific">Natrialba swarupiae</name>
    <dbReference type="NCBI Taxonomy" id="2448032"/>
    <lineage>
        <taxon>Archaea</taxon>
        <taxon>Methanobacteriati</taxon>
        <taxon>Methanobacteriota</taxon>
        <taxon>Stenosarchaea group</taxon>
        <taxon>Halobacteria</taxon>
        <taxon>Halobacteriales</taxon>
        <taxon>Natrialbaceae</taxon>
        <taxon>Natrialba</taxon>
    </lineage>
</organism>
<name>A0A5D5AN12_9EURY</name>
<comment type="similarity">
    <text evidence="2">Belongs to the LemA family.</text>
</comment>
<dbReference type="PANTHER" id="PTHR34478:SF1">
    <property type="entry name" value="PROTEIN LEMA"/>
    <property type="match status" value="1"/>
</dbReference>
<keyword evidence="3" id="KW-0812">Transmembrane</keyword>
<evidence type="ECO:0000256" key="3">
    <source>
        <dbReference type="ARBA" id="ARBA00022692"/>
    </source>
</evidence>
<evidence type="ECO:0000313" key="8">
    <source>
        <dbReference type="Proteomes" id="UP000324104"/>
    </source>
</evidence>
<feature type="region of interest" description="Disordered" evidence="6">
    <location>
        <begin position="175"/>
        <end position="253"/>
    </location>
</feature>
<evidence type="ECO:0000256" key="4">
    <source>
        <dbReference type="ARBA" id="ARBA00022989"/>
    </source>
</evidence>
<comment type="subcellular location">
    <subcellularLocation>
        <location evidence="1">Membrane</location>
        <topology evidence="1">Single-pass membrane protein</topology>
    </subcellularLocation>
</comment>
<accession>A0A5D5AN12</accession>
<dbReference type="PANTHER" id="PTHR34478">
    <property type="entry name" value="PROTEIN LEMA"/>
    <property type="match status" value="1"/>
</dbReference>
<protein>
    <submittedName>
        <fullName evidence="7">LemA family protein</fullName>
    </submittedName>
</protein>
<proteinExistence type="inferred from homology"/>
<evidence type="ECO:0000256" key="6">
    <source>
        <dbReference type="SAM" id="MobiDB-lite"/>
    </source>
</evidence>
<evidence type="ECO:0000256" key="1">
    <source>
        <dbReference type="ARBA" id="ARBA00004167"/>
    </source>
</evidence>